<comment type="caution">
    <text evidence="2">The sequence shown here is derived from an EMBL/GenBank/DDBJ whole genome shotgun (WGS) entry which is preliminary data.</text>
</comment>
<protein>
    <recommendedName>
        <fullName evidence="4">Flagellar hook-associated protein 1</fullName>
    </recommendedName>
</protein>
<feature type="coiled-coil region" evidence="1">
    <location>
        <begin position="320"/>
        <end position="347"/>
    </location>
</feature>
<evidence type="ECO:0000313" key="2">
    <source>
        <dbReference type="EMBL" id="GAA5149675.1"/>
    </source>
</evidence>
<dbReference type="Proteomes" id="UP001499852">
    <property type="component" value="Unassembled WGS sequence"/>
</dbReference>
<sequence length="452" mass="49975">MAAINFKTQTLADLYATGTTNGNQGHLDYFRNNANDAIKNEILALDQRIANFQNVITDGAKVGNEDFPYDKEYLKREFMEEVLAIMLKRSEYRAITVPAGFFYSEATYSGGGQDLLRNGPQTTSLGTIWDGNNFSNMTTPEQHKAVLKAGAGEGGHIVYDAYSAWIDAVFAEGNKMKNNPSETVNVVTSISERTLPTANSPNVVYDRVATQKTGQVDANGNPIFRYFLIAKGAPVSDINKITVAGTLNGQAVDAKVSTTGNGNTNSIYIEVDQNLQPLVNNAYGFEYNTVNLSPSMYLYYFTEARIRILRGQLNMKEAVTSEIRDDLAKANSAYADLEAQAGKTRAQSADGKTVNPDLSFETQNMDFFEATNAKKGSMLYENNGNDDQQNYSEWGSSRSSLKAYIDRKSTQSQDAMLDYQTTLNRFNQAYEVLSKIQEKMDGLVKSQIRNVA</sequence>
<dbReference type="RefSeq" id="WP_345738936.1">
    <property type="nucleotide sequence ID" value="NZ_BAABIA010000015.1"/>
</dbReference>
<gene>
    <name evidence="2" type="ORF">GCM10023213_47700</name>
</gene>
<keyword evidence="1" id="KW-0175">Coiled coil</keyword>
<evidence type="ECO:0000256" key="1">
    <source>
        <dbReference type="SAM" id="Coils"/>
    </source>
</evidence>
<reference evidence="3" key="1">
    <citation type="journal article" date="2019" name="Int. J. Syst. Evol. Microbiol.">
        <title>The Global Catalogue of Microorganisms (GCM) 10K type strain sequencing project: providing services to taxonomists for standard genome sequencing and annotation.</title>
        <authorList>
            <consortium name="The Broad Institute Genomics Platform"/>
            <consortium name="The Broad Institute Genome Sequencing Center for Infectious Disease"/>
            <person name="Wu L."/>
            <person name="Ma J."/>
        </authorList>
    </citation>
    <scope>NUCLEOTIDE SEQUENCE [LARGE SCALE GENOMIC DNA]</scope>
    <source>
        <strain evidence="3">JCM 18053</strain>
    </source>
</reference>
<organism evidence="2 3">
    <name type="scientific">Prosthecobacter algae</name>
    <dbReference type="NCBI Taxonomy" id="1144682"/>
    <lineage>
        <taxon>Bacteria</taxon>
        <taxon>Pseudomonadati</taxon>
        <taxon>Verrucomicrobiota</taxon>
        <taxon>Verrucomicrobiia</taxon>
        <taxon>Verrucomicrobiales</taxon>
        <taxon>Verrucomicrobiaceae</taxon>
        <taxon>Prosthecobacter</taxon>
    </lineage>
</organism>
<dbReference type="EMBL" id="BAABIA010000015">
    <property type="protein sequence ID" value="GAA5149675.1"/>
    <property type="molecule type" value="Genomic_DNA"/>
</dbReference>
<keyword evidence="3" id="KW-1185">Reference proteome</keyword>
<evidence type="ECO:0000313" key="3">
    <source>
        <dbReference type="Proteomes" id="UP001499852"/>
    </source>
</evidence>
<proteinExistence type="predicted"/>
<accession>A0ABP9PP85</accession>
<evidence type="ECO:0008006" key="4">
    <source>
        <dbReference type="Google" id="ProtNLM"/>
    </source>
</evidence>
<name>A0ABP9PP85_9BACT</name>